<organism evidence="2 3">
    <name type="scientific">Aphis craccivora</name>
    <name type="common">Cowpea aphid</name>
    <dbReference type="NCBI Taxonomy" id="307492"/>
    <lineage>
        <taxon>Eukaryota</taxon>
        <taxon>Metazoa</taxon>
        <taxon>Ecdysozoa</taxon>
        <taxon>Arthropoda</taxon>
        <taxon>Hexapoda</taxon>
        <taxon>Insecta</taxon>
        <taxon>Pterygota</taxon>
        <taxon>Neoptera</taxon>
        <taxon>Paraneoptera</taxon>
        <taxon>Hemiptera</taxon>
        <taxon>Sternorrhyncha</taxon>
        <taxon>Aphidomorpha</taxon>
        <taxon>Aphidoidea</taxon>
        <taxon>Aphididae</taxon>
        <taxon>Aphidini</taxon>
        <taxon>Aphis</taxon>
        <taxon>Aphis</taxon>
    </lineage>
</organism>
<feature type="domain" description="KATNIP" evidence="1">
    <location>
        <begin position="182"/>
        <end position="367"/>
    </location>
</feature>
<reference evidence="2 3" key="1">
    <citation type="submission" date="2019-08" db="EMBL/GenBank/DDBJ databases">
        <title>Whole genome of Aphis craccivora.</title>
        <authorList>
            <person name="Voronova N.V."/>
            <person name="Shulinski R.S."/>
            <person name="Bandarenka Y.V."/>
            <person name="Zhorov D.G."/>
            <person name="Warner D."/>
        </authorList>
    </citation>
    <scope>NUCLEOTIDE SEQUENCE [LARGE SCALE GENOMIC DNA]</scope>
    <source>
        <strain evidence="2">180601</strain>
        <tissue evidence="2">Whole Body</tissue>
    </source>
</reference>
<comment type="caution">
    <text evidence="2">The sequence shown here is derived from an EMBL/GenBank/DDBJ whole genome shotgun (WGS) entry which is preliminary data.</text>
</comment>
<dbReference type="InterPro" id="IPR027859">
    <property type="entry name" value="KATNIP_dom"/>
</dbReference>
<dbReference type="InterPro" id="IPR026704">
    <property type="entry name" value="KATNIP"/>
</dbReference>
<gene>
    <name evidence="2" type="ORF">FWK35_00021046</name>
</gene>
<evidence type="ECO:0000313" key="2">
    <source>
        <dbReference type="EMBL" id="KAF0754786.1"/>
    </source>
</evidence>
<dbReference type="PANTHER" id="PTHR21534">
    <property type="entry name" value="KATANIN-INTERACTING PROTEIN"/>
    <property type="match status" value="1"/>
</dbReference>
<dbReference type="Proteomes" id="UP000478052">
    <property type="component" value="Unassembled WGS sequence"/>
</dbReference>
<accession>A0A6G0YFP3</accession>
<evidence type="ECO:0000259" key="1">
    <source>
        <dbReference type="Pfam" id="PF14652"/>
    </source>
</evidence>
<keyword evidence="3" id="KW-1185">Reference proteome</keyword>
<protein>
    <submittedName>
        <fullName evidence="2">Protein KIAA0556-like</fullName>
    </submittedName>
</protein>
<dbReference type="Pfam" id="PF14652">
    <property type="entry name" value="DUF4457"/>
    <property type="match status" value="2"/>
</dbReference>
<sequence length="850" mass="95433">MPSLVSTSPKMELEAHTIKSQLKANSKPPPNAAPSTAAITGTGTFSITLAKLRISEVFPLWLEDLSERIGSSRNISTRSRRNRKISNAKSARIRPIEPAVLMDISPTISNRSNDLFDLLDEGIDAHAQRRENSARYGRRAISNVKNISNQTLNYVPDEILSSKKPTNQINEDFLEQSWTSLNFFNRKQKGRLTSKRQDHKTPMSFDVESEFDTHISKNESQSHTPFVIPELPTGSTLKLDITSTWGDQHYIGLNGLEIFNNKGQLVNILKIWADPSDINVLPEYTSDPRVVHNLIDGINRTRDDMHLWLTPFTPGAHHFIYLEFDGVHTVAMIRIWNYNKSRIHSYRGAKDLKMYLNSELIFQGEIARASGGIVGCTDAFGDTILYTLDDDILENIAQNDTSYSILLEAHNTVDSISVEPQQRPLTADTGIIRPLTCAQPIVTNISSDSSESNSKPQYQITGSVLCQQSLTITIISTWNSLDNSDSISTFNIVGLLGLEVLGETGDVVKIDSIKCNIVTSNVDKLLECHITDKDSDMWTCELPDEPLTLTCNFLAPVHLSALVVWNYNGSTESLDCGVKFIKLNIDDRELVERGIVQVRRGPGHCRYNFGQKIPLLPKHCPARSKELTIVNPKQHLRINNPDYEHVTIPVGFVYQIALLSTWGDQYYIGLNGIQLFDKFGQIIQLEPKNISCWPSSVNILKSNKNDIRTPENLIDGINDTTDGSHMWLAPILPSEVTKIYIVFDEPTYVSMFKIWNYAKTPLRGVKEFAILVDDLLVYNGILECFKTTSTLNQYSTVIFDISKDQNEAMFELSTANELNSLNIEGILLDNVVDQSQRPFTSLLPSSRLIN</sequence>
<feature type="domain" description="KATNIP" evidence="1">
    <location>
        <begin position="493"/>
        <end position="783"/>
    </location>
</feature>
<proteinExistence type="predicted"/>
<dbReference type="OrthoDB" id="304622at2759"/>
<evidence type="ECO:0000313" key="3">
    <source>
        <dbReference type="Proteomes" id="UP000478052"/>
    </source>
</evidence>
<dbReference type="AlphaFoldDB" id="A0A6G0YFP3"/>
<dbReference type="PANTHER" id="PTHR21534:SF0">
    <property type="entry name" value="KATANIN-INTERACTING PROTEIN"/>
    <property type="match status" value="1"/>
</dbReference>
<name>A0A6G0YFP3_APHCR</name>
<dbReference type="EMBL" id="VUJU01004314">
    <property type="protein sequence ID" value="KAF0754786.1"/>
    <property type="molecule type" value="Genomic_DNA"/>
</dbReference>